<dbReference type="Gene3D" id="6.10.250.980">
    <property type="match status" value="1"/>
</dbReference>
<feature type="compositionally biased region" description="Acidic residues" evidence="1">
    <location>
        <begin position="461"/>
        <end position="490"/>
    </location>
</feature>
<reference evidence="4" key="1">
    <citation type="submission" date="2025-08" db="UniProtKB">
        <authorList>
            <consortium name="RefSeq"/>
        </authorList>
    </citation>
    <scope>IDENTIFICATION</scope>
</reference>
<keyword evidence="3" id="KW-1185">Reference proteome</keyword>
<dbReference type="SUPFAM" id="SSF158457">
    <property type="entry name" value="Orange domain-like"/>
    <property type="match status" value="1"/>
</dbReference>
<dbReference type="Pfam" id="PF07527">
    <property type="entry name" value="Hairy_orange"/>
    <property type="match status" value="1"/>
</dbReference>
<dbReference type="Proteomes" id="UP000694888">
    <property type="component" value="Unplaced"/>
</dbReference>
<dbReference type="SMART" id="SM00511">
    <property type="entry name" value="ORANGE"/>
    <property type="match status" value="1"/>
</dbReference>
<evidence type="ECO:0000256" key="1">
    <source>
        <dbReference type="SAM" id="MobiDB-lite"/>
    </source>
</evidence>
<protein>
    <submittedName>
        <fullName evidence="4">Uncharacterized protein LOC101851806</fullName>
    </submittedName>
</protein>
<sequence length="518" mass="56019">MLGALTAPHPAVAESDCRMTEGIEACLQELHSPCHSVTAHKEEPLHCLLTKSPLHIEKSPCGFPSLLQTWSGSPKSTAMNWPQADKRKHARSAPYSTSRPRRNSLKQNLFLEGFQDCASEVVRFLKEEEQIDDSNPLLHELESHLQRVSQVICQEKIEDVDSESDSLNSSACSGYSSSPGRASPACLHHASTSQLNSPTFSTFTRISELDASLSECEVTSSSQMTAQEMNQSHSPIAEPGLSQNLSVSDLVDNFGAHLASCTDNPDNNISPSLCGSSAVQGSCVLSLQQLALSVVSQQKHSETPLGKGKPDTVSESLFSLVQYGCSIHPSTTVSLPRHPQTLCGLNLSQLSDQRLSTDSTLPSGSTQMPQMSWALKSSSTTSPSTPTFMNNTIDTPSTSLQHISSILELKPNFLPGIGTSSLASGNFADILLSIESCQHHHDPKVRALADELVHLIHSTGSDDEEEDDDDVSDEDDDLQDEDQQDVDSDSGVENVEDNRSDVTVQSIDWGSPVDMIEQ</sequence>
<dbReference type="InterPro" id="IPR003650">
    <property type="entry name" value="Orange_dom"/>
</dbReference>
<feature type="domain" description="Orange" evidence="2">
    <location>
        <begin position="110"/>
        <end position="145"/>
    </location>
</feature>
<feature type="region of interest" description="Disordered" evidence="1">
    <location>
        <begin position="458"/>
        <end position="518"/>
    </location>
</feature>
<gene>
    <name evidence="4" type="primary">LOC101851806</name>
</gene>
<feature type="region of interest" description="Disordered" evidence="1">
    <location>
        <begin position="74"/>
        <end position="101"/>
    </location>
</feature>
<evidence type="ECO:0000313" key="3">
    <source>
        <dbReference type="Proteomes" id="UP000694888"/>
    </source>
</evidence>
<evidence type="ECO:0000313" key="4">
    <source>
        <dbReference type="RefSeq" id="XP_005099403.1"/>
    </source>
</evidence>
<dbReference type="RefSeq" id="XP_005099403.1">
    <property type="nucleotide sequence ID" value="XM_005099346.3"/>
</dbReference>
<accession>A0ABM0JQU8</accession>
<dbReference type="PROSITE" id="PS51054">
    <property type="entry name" value="ORANGE"/>
    <property type="match status" value="1"/>
</dbReference>
<evidence type="ECO:0000259" key="2">
    <source>
        <dbReference type="PROSITE" id="PS51054"/>
    </source>
</evidence>
<proteinExistence type="predicted"/>
<dbReference type="GeneID" id="101851806"/>
<organism evidence="3 4">
    <name type="scientific">Aplysia californica</name>
    <name type="common">California sea hare</name>
    <dbReference type="NCBI Taxonomy" id="6500"/>
    <lineage>
        <taxon>Eukaryota</taxon>
        <taxon>Metazoa</taxon>
        <taxon>Spiralia</taxon>
        <taxon>Lophotrochozoa</taxon>
        <taxon>Mollusca</taxon>
        <taxon>Gastropoda</taxon>
        <taxon>Heterobranchia</taxon>
        <taxon>Euthyneura</taxon>
        <taxon>Tectipleura</taxon>
        <taxon>Aplysiida</taxon>
        <taxon>Aplysioidea</taxon>
        <taxon>Aplysiidae</taxon>
        <taxon>Aplysia</taxon>
    </lineage>
</organism>
<name>A0ABM0JQU8_APLCA</name>